<reference evidence="2" key="1">
    <citation type="submission" date="2019-10" db="EMBL/GenBank/DDBJ databases">
        <authorList>
            <consortium name="DOE Joint Genome Institute"/>
            <person name="Kuo A."/>
            <person name="Miyauchi S."/>
            <person name="Kiss E."/>
            <person name="Drula E."/>
            <person name="Kohler A."/>
            <person name="Sanchez-Garcia M."/>
            <person name="Andreopoulos B."/>
            <person name="Barry K.W."/>
            <person name="Bonito G."/>
            <person name="Buee M."/>
            <person name="Carver A."/>
            <person name="Chen C."/>
            <person name="Cichocki N."/>
            <person name="Clum A."/>
            <person name="Culley D."/>
            <person name="Crous P.W."/>
            <person name="Fauchery L."/>
            <person name="Girlanda M."/>
            <person name="Hayes R."/>
            <person name="Keri Z."/>
            <person name="LaButti K."/>
            <person name="Lipzen A."/>
            <person name="Lombard V."/>
            <person name="Magnuson J."/>
            <person name="Maillard F."/>
            <person name="Morin E."/>
            <person name="Murat C."/>
            <person name="Nolan M."/>
            <person name="Ohm R."/>
            <person name="Pangilinan J."/>
            <person name="Pereira M."/>
            <person name="Perotto S."/>
            <person name="Peter M."/>
            <person name="Riley R."/>
            <person name="Sitrit Y."/>
            <person name="Stielow B."/>
            <person name="Szollosi G."/>
            <person name="Zifcakova L."/>
            <person name="Stursova M."/>
            <person name="Spatafora J.W."/>
            <person name="Tedersoo L."/>
            <person name="Vaario L.-M."/>
            <person name="Yamada A."/>
            <person name="Yan M."/>
            <person name="Wang P."/>
            <person name="Xu J."/>
            <person name="Bruns T."/>
            <person name="Baldrian P."/>
            <person name="Vilgalys R."/>
            <person name="Henrissat B."/>
            <person name="Grigoriev I.V."/>
            <person name="Hibbett D."/>
            <person name="Nagy L.G."/>
            <person name="Martin F.M."/>
        </authorList>
    </citation>
    <scope>NUCLEOTIDE SEQUENCE</scope>
    <source>
        <strain evidence="2">BED1</strain>
    </source>
</reference>
<proteinExistence type="predicted"/>
<sequence>MIWATLIVSLISLLALTASLPLEQDKREIYEPWIISPDEHTTWRLNSQQTVVWDTTNAPPNFDECEDPYLYLIPAQYTQYLTHGFPLSPGNVTIIVPGDYHPGQYRVDLMACGYYEATSQRFTLL</sequence>
<reference evidence="2" key="2">
    <citation type="journal article" date="2020" name="Nat. Commun.">
        <title>Large-scale genome sequencing of mycorrhizal fungi provides insights into the early evolution of symbiotic traits.</title>
        <authorList>
            <person name="Miyauchi S."/>
            <person name="Kiss E."/>
            <person name="Kuo A."/>
            <person name="Drula E."/>
            <person name="Kohler A."/>
            <person name="Sanchez-Garcia M."/>
            <person name="Morin E."/>
            <person name="Andreopoulos B."/>
            <person name="Barry K.W."/>
            <person name="Bonito G."/>
            <person name="Buee M."/>
            <person name="Carver A."/>
            <person name="Chen C."/>
            <person name="Cichocki N."/>
            <person name="Clum A."/>
            <person name="Culley D."/>
            <person name="Crous P.W."/>
            <person name="Fauchery L."/>
            <person name="Girlanda M."/>
            <person name="Hayes R.D."/>
            <person name="Keri Z."/>
            <person name="LaButti K."/>
            <person name="Lipzen A."/>
            <person name="Lombard V."/>
            <person name="Magnuson J."/>
            <person name="Maillard F."/>
            <person name="Murat C."/>
            <person name="Nolan M."/>
            <person name="Ohm R.A."/>
            <person name="Pangilinan J."/>
            <person name="Pereira M.F."/>
            <person name="Perotto S."/>
            <person name="Peter M."/>
            <person name="Pfister S."/>
            <person name="Riley R."/>
            <person name="Sitrit Y."/>
            <person name="Stielow J.B."/>
            <person name="Szollosi G."/>
            <person name="Zifcakova L."/>
            <person name="Stursova M."/>
            <person name="Spatafora J.W."/>
            <person name="Tedersoo L."/>
            <person name="Vaario L.M."/>
            <person name="Yamada A."/>
            <person name="Yan M."/>
            <person name="Wang P."/>
            <person name="Xu J."/>
            <person name="Bruns T."/>
            <person name="Baldrian P."/>
            <person name="Vilgalys R."/>
            <person name="Dunand C."/>
            <person name="Henrissat B."/>
            <person name="Grigoriev I.V."/>
            <person name="Hibbett D."/>
            <person name="Nagy L.G."/>
            <person name="Martin F.M."/>
        </authorList>
    </citation>
    <scope>NUCLEOTIDE SEQUENCE</scope>
    <source>
        <strain evidence="2">BED1</strain>
    </source>
</reference>
<evidence type="ECO:0000256" key="1">
    <source>
        <dbReference type="SAM" id="SignalP"/>
    </source>
</evidence>
<comment type="caution">
    <text evidence="2">The sequence shown here is derived from an EMBL/GenBank/DDBJ whole genome shotgun (WGS) entry which is preliminary data.</text>
</comment>
<feature type="chain" id="PRO_5041987748" evidence="1">
    <location>
        <begin position="20"/>
        <end position="125"/>
    </location>
</feature>
<evidence type="ECO:0000313" key="2">
    <source>
        <dbReference type="EMBL" id="KAF8415081.1"/>
    </source>
</evidence>
<accession>A0AAD4BAP1</accession>
<keyword evidence="1" id="KW-0732">Signal</keyword>
<protein>
    <submittedName>
        <fullName evidence="2">Uncharacterized protein</fullName>
    </submittedName>
</protein>
<name>A0AAD4BAP1_BOLED</name>
<keyword evidence="3" id="KW-1185">Reference proteome</keyword>
<dbReference type="AlphaFoldDB" id="A0AAD4BAP1"/>
<feature type="signal peptide" evidence="1">
    <location>
        <begin position="1"/>
        <end position="19"/>
    </location>
</feature>
<dbReference type="EMBL" id="WHUW01000374">
    <property type="protein sequence ID" value="KAF8415081.1"/>
    <property type="molecule type" value="Genomic_DNA"/>
</dbReference>
<organism evidence="2 3">
    <name type="scientific">Boletus edulis BED1</name>
    <dbReference type="NCBI Taxonomy" id="1328754"/>
    <lineage>
        <taxon>Eukaryota</taxon>
        <taxon>Fungi</taxon>
        <taxon>Dikarya</taxon>
        <taxon>Basidiomycota</taxon>
        <taxon>Agaricomycotina</taxon>
        <taxon>Agaricomycetes</taxon>
        <taxon>Agaricomycetidae</taxon>
        <taxon>Boletales</taxon>
        <taxon>Boletineae</taxon>
        <taxon>Boletaceae</taxon>
        <taxon>Boletoideae</taxon>
        <taxon>Boletus</taxon>
    </lineage>
</organism>
<dbReference type="Proteomes" id="UP001194468">
    <property type="component" value="Unassembled WGS sequence"/>
</dbReference>
<gene>
    <name evidence="2" type="ORF">L210DRAFT_3588037</name>
</gene>
<evidence type="ECO:0000313" key="3">
    <source>
        <dbReference type="Proteomes" id="UP001194468"/>
    </source>
</evidence>